<dbReference type="PROSITE" id="PS51194">
    <property type="entry name" value="HELICASE_CTER"/>
    <property type="match status" value="1"/>
</dbReference>
<evidence type="ECO:0000259" key="4">
    <source>
        <dbReference type="PROSITE" id="PS51194"/>
    </source>
</evidence>
<dbReference type="AlphaFoldDB" id="A0A941EYS3"/>
<proteinExistence type="predicted"/>
<feature type="domain" description="Helicase ATP-binding" evidence="3">
    <location>
        <begin position="299"/>
        <end position="458"/>
    </location>
</feature>
<dbReference type="GO" id="GO:0016787">
    <property type="term" value="F:hydrolase activity"/>
    <property type="evidence" value="ECO:0007669"/>
    <property type="project" value="UniProtKB-KW"/>
</dbReference>
<feature type="compositionally biased region" description="Acidic residues" evidence="2">
    <location>
        <begin position="740"/>
        <end position="749"/>
    </location>
</feature>
<keyword evidence="5" id="KW-0347">Helicase</keyword>
<reference evidence="5" key="1">
    <citation type="submission" date="2021-04" db="EMBL/GenBank/DDBJ databases">
        <title>Genome based classification of Actinospica acidithermotolerans sp. nov., an actinobacterium isolated from an Indonesian hot spring.</title>
        <authorList>
            <person name="Kusuma A.B."/>
            <person name="Putra K.E."/>
            <person name="Nafisah S."/>
            <person name="Loh J."/>
            <person name="Nouioui I."/>
            <person name="Goodfellow M."/>
        </authorList>
    </citation>
    <scope>NUCLEOTIDE SEQUENCE</scope>
    <source>
        <strain evidence="5">CSCA 57</strain>
    </source>
</reference>
<organism evidence="5 6">
    <name type="scientific">Actinospica durhamensis</name>
    <dbReference type="NCBI Taxonomy" id="1508375"/>
    <lineage>
        <taxon>Bacteria</taxon>
        <taxon>Bacillati</taxon>
        <taxon>Actinomycetota</taxon>
        <taxon>Actinomycetes</taxon>
        <taxon>Catenulisporales</taxon>
        <taxon>Actinospicaceae</taxon>
        <taxon>Actinospica</taxon>
    </lineage>
</organism>
<dbReference type="SMART" id="SM00490">
    <property type="entry name" value="HELICc"/>
    <property type="match status" value="1"/>
</dbReference>
<keyword evidence="5" id="KW-0067">ATP-binding</keyword>
<dbReference type="Gene3D" id="3.40.50.10810">
    <property type="entry name" value="Tandem AAA-ATPase domain"/>
    <property type="match status" value="1"/>
</dbReference>
<dbReference type="Gene3D" id="3.40.50.300">
    <property type="entry name" value="P-loop containing nucleotide triphosphate hydrolases"/>
    <property type="match status" value="1"/>
</dbReference>
<keyword evidence="1" id="KW-0378">Hydrolase</keyword>
<dbReference type="InterPro" id="IPR014001">
    <property type="entry name" value="Helicase_ATP-bd"/>
</dbReference>
<keyword evidence="5" id="KW-0547">Nucleotide-binding</keyword>
<dbReference type="InterPro" id="IPR038718">
    <property type="entry name" value="SNF2-like_sf"/>
</dbReference>
<dbReference type="EMBL" id="JAGSOG010000213">
    <property type="protein sequence ID" value="MBR7837564.1"/>
    <property type="molecule type" value="Genomic_DNA"/>
</dbReference>
<dbReference type="InterPro" id="IPR027417">
    <property type="entry name" value="P-loop_NTPase"/>
</dbReference>
<dbReference type="PANTHER" id="PTHR10799">
    <property type="entry name" value="SNF2/RAD54 HELICASE FAMILY"/>
    <property type="match status" value="1"/>
</dbReference>
<name>A0A941EYS3_9ACTN</name>
<dbReference type="Proteomes" id="UP000675781">
    <property type="component" value="Unassembled WGS sequence"/>
</dbReference>
<protein>
    <submittedName>
        <fullName evidence="5">Helicase SNF2</fullName>
    </submittedName>
</protein>
<dbReference type="CDD" id="cd17919">
    <property type="entry name" value="DEXHc_Snf"/>
    <property type="match status" value="1"/>
</dbReference>
<evidence type="ECO:0000259" key="3">
    <source>
        <dbReference type="PROSITE" id="PS51192"/>
    </source>
</evidence>
<evidence type="ECO:0000256" key="1">
    <source>
        <dbReference type="ARBA" id="ARBA00022801"/>
    </source>
</evidence>
<feature type="region of interest" description="Disordered" evidence="2">
    <location>
        <begin position="719"/>
        <end position="749"/>
    </location>
</feature>
<evidence type="ECO:0000313" key="5">
    <source>
        <dbReference type="EMBL" id="MBR7837564.1"/>
    </source>
</evidence>
<dbReference type="SUPFAM" id="SSF52540">
    <property type="entry name" value="P-loop containing nucleoside triphosphate hydrolases"/>
    <property type="match status" value="2"/>
</dbReference>
<dbReference type="Gene3D" id="1.10.150.20">
    <property type="entry name" value="5' to 3' exonuclease, C-terminal subdomain"/>
    <property type="match status" value="1"/>
</dbReference>
<evidence type="ECO:0000256" key="2">
    <source>
        <dbReference type="SAM" id="MobiDB-lite"/>
    </source>
</evidence>
<dbReference type="InterPro" id="IPR000330">
    <property type="entry name" value="SNF2_N"/>
</dbReference>
<comment type="caution">
    <text evidence="5">The sequence shown here is derived from an EMBL/GenBank/DDBJ whole genome shotgun (WGS) entry which is preliminary data.</text>
</comment>
<dbReference type="Pfam" id="PF00176">
    <property type="entry name" value="SNF2-rel_dom"/>
    <property type="match status" value="1"/>
</dbReference>
<dbReference type="SUPFAM" id="SSF47794">
    <property type="entry name" value="Rad51 N-terminal domain-like"/>
    <property type="match status" value="1"/>
</dbReference>
<keyword evidence="6" id="KW-1185">Reference proteome</keyword>
<dbReference type="Pfam" id="PF14520">
    <property type="entry name" value="HHH_5"/>
    <property type="match status" value="1"/>
</dbReference>
<dbReference type="GO" id="GO:0005524">
    <property type="term" value="F:ATP binding"/>
    <property type="evidence" value="ECO:0007669"/>
    <property type="project" value="InterPro"/>
</dbReference>
<dbReference type="InterPro" id="IPR049730">
    <property type="entry name" value="SNF2/RAD54-like_C"/>
</dbReference>
<dbReference type="SMART" id="SM00487">
    <property type="entry name" value="DEXDc"/>
    <property type="match status" value="1"/>
</dbReference>
<dbReference type="GO" id="GO:0004386">
    <property type="term" value="F:helicase activity"/>
    <property type="evidence" value="ECO:0007669"/>
    <property type="project" value="UniProtKB-KW"/>
</dbReference>
<dbReference type="Pfam" id="PF00271">
    <property type="entry name" value="Helicase_C"/>
    <property type="match status" value="1"/>
</dbReference>
<dbReference type="CDD" id="cd18793">
    <property type="entry name" value="SF2_C_SNF"/>
    <property type="match status" value="1"/>
</dbReference>
<sequence length="749" mass="81566">MVEPIRAASPADVKALLDRAAQTQATLDALRAHENELHEDVRAAYQASQDLAARGRLHGIALDRLRDVNGARLPVGKLQEAGYQTVADLVDVSPEQLRQIPGIGAAGAERTAEAVRRVADAAGQDTGVAGYMDLHNPDAAALLTSLYRARAADRVLERVREPAARLGGVISGLATTAKPLAGRLRRVFVRRATREQAREAVFELDGLFSDQRTERELGRIEAASRKLPPKTPRVGTARNDFEKHSADYLSILSRIVGSGERPDAARGFLTDDLSARIADQRLDETHLRVSLRNYQAFGARFALAQRRVILGDEMGCGKTVESIAALAHLRAEGARHFLVICPASVLVNWMREVSAHSTLRPYRLHGAEREAGTRNWVRTGGVGVTTFEAVQSLEVPPRLSVAMMVVDEAHYVKNPDTMRSAAVRAWAERVERVLFLTGTPMENRVEEFRNLVGYLKPEIAASIGEIDAVAGSESFRRAVGPAYLRRNQEDVLSELPELVQVDDWDDLGPEDAEAYREAVAGRSFMGMRRAAYASADPATCAKLRRLVEIADEANENGRKVVVFSYFRDVLDLVCRTLGDRAVGPLTGDVPPAKRQEMVDDFAATTGHAVLVSQIQAGGVGLNMQAASVVILCEPQVKPTLETQAIARAHRMGQIRRVQVHRLLATDSVDQRMLEILEEKKELFDAFARRSDTAETMPEAVGLTGQAMARKVIAAERERLGLSSEGLGGGKSDKKSGDTSGDADTEADAA</sequence>
<dbReference type="PROSITE" id="PS51192">
    <property type="entry name" value="HELICASE_ATP_BIND_1"/>
    <property type="match status" value="1"/>
</dbReference>
<feature type="domain" description="Helicase C-terminal" evidence="4">
    <location>
        <begin position="542"/>
        <end position="701"/>
    </location>
</feature>
<dbReference type="InterPro" id="IPR001650">
    <property type="entry name" value="Helicase_C-like"/>
</dbReference>
<gene>
    <name evidence="5" type="ORF">KDL01_30070</name>
</gene>
<dbReference type="InterPro" id="IPR010995">
    <property type="entry name" value="DNA_repair_Rad51/TF_NusA_a-hlx"/>
</dbReference>
<accession>A0A941EYS3</accession>
<evidence type="ECO:0000313" key="6">
    <source>
        <dbReference type="Proteomes" id="UP000675781"/>
    </source>
</evidence>